<dbReference type="SUPFAM" id="SSF74653">
    <property type="entry name" value="TolA/TonB C-terminal domain"/>
    <property type="match status" value="1"/>
</dbReference>
<dbReference type="Pfam" id="PF03544">
    <property type="entry name" value="TonB_C"/>
    <property type="match status" value="1"/>
</dbReference>
<organism evidence="2 3">
    <name type="scientific">Edaphobacter dinghuensis</name>
    <dbReference type="NCBI Taxonomy" id="1560005"/>
    <lineage>
        <taxon>Bacteria</taxon>
        <taxon>Pseudomonadati</taxon>
        <taxon>Acidobacteriota</taxon>
        <taxon>Terriglobia</taxon>
        <taxon>Terriglobales</taxon>
        <taxon>Acidobacteriaceae</taxon>
        <taxon>Edaphobacter</taxon>
    </lineage>
</organism>
<protein>
    <recommendedName>
        <fullName evidence="1">TonB C-terminal domain-containing protein</fullName>
    </recommendedName>
</protein>
<evidence type="ECO:0000313" key="2">
    <source>
        <dbReference type="EMBL" id="GGG85474.1"/>
    </source>
</evidence>
<dbReference type="Gene3D" id="3.30.1150.10">
    <property type="match status" value="1"/>
</dbReference>
<proteinExistence type="predicted"/>
<dbReference type="Proteomes" id="UP000647241">
    <property type="component" value="Unassembled WGS sequence"/>
</dbReference>
<dbReference type="AlphaFoldDB" id="A0A917M918"/>
<accession>A0A917M918</accession>
<dbReference type="InterPro" id="IPR037682">
    <property type="entry name" value="TonB_C"/>
</dbReference>
<name>A0A917M918_9BACT</name>
<sequence length="60" mass="6532">MEATISRTGMIESLHVVSGPAMLQPAAIDAIRTARYQPYRLNGIPTEVQTTISVNFRLGS</sequence>
<reference evidence="2" key="2">
    <citation type="submission" date="2020-09" db="EMBL/GenBank/DDBJ databases">
        <authorList>
            <person name="Sun Q."/>
            <person name="Zhou Y."/>
        </authorList>
    </citation>
    <scope>NUCLEOTIDE SEQUENCE</scope>
    <source>
        <strain evidence="2">CGMCC 1.12997</strain>
    </source>
</reference>
<gene>
    <name evidence="2" type="ORF">GCM10011585_31730</name>
</gene>
<feature type="domain" description="TonB C-terminal" evidence="1">
    <location>
        <begin position="1"/>
        <end position="60"/>
    </location>
</feature>
<dbReference type="PROSITE" id="PS52015">
    <property type="entry name" value="TONB_CTD"/>
    <property type="match status" value="1"/>
</dbReference>
<evidence type="ECO:0000313" key="3">
    <source>
        <dbReference type="Proteomes" id="UP000647241"/>
    </source>
</evidence>
<dbReference type="EMBL" id="BMGT01000003">
    <property type="protein sequence ID" value="GGG85474.1"/>
    <property type="molecule type" value="Genomic_DNA"/>
</dbReference>
<dbReference type="GO" id="GO:0055085">
    <property type="term" value="P:transmembrane transport"/>
    <property type="evidence" value="ECO:0007669"/>
    <property type="project" value="InterPro"/>
</dbReference>
<evidence type="ECO:0000259" key="1">
    <source>
        <dbReference type="PROSITE" id="PS52015"/>
    </source>
</evidence>
<comment type="caution">
    <text evidence="2">The sequence shown here is derived from an EMBL/GenBank/DDBJ whole genome shotgun (WGS) entry which is preliminary data.</text>
</comment>
<keyword evidence="3" id="KW-1185">Reference proteome</keyword>
<reference evidence="2" key="1">
    <citation type="journal article" date="2014" name="Int. J. Syst. Evol. Microbiol.">
        <title>Complete genome sequence of Corynebacterium casei LMG S-19264T (=DSM 44701T), isolated from a smear-ripened cheese.</title>
        <authorList>
            <consortium name="US DOE Joint Genome Institute (JGI-PGF)"/>
            <person name="Walter F."/>
            <person name="Albersmeier A."/>
            <person name="Kalinowski J."/>
            <person name="Ruckert C."/>
        </authorList>
    </citation>
    <scope>NUCLEOTIDE SEQUENCE</scope>
    <source>
        <strain evidence="2">CGMCC 1.12997</strain>
    </source>
</reference>